<feature type="transmembrane region" description="Helical" evidence="1">
    <location>
        <begin position="78"/>
        <end position="99"/>
    </location>
</feature>
<accession>A0A7Z0DMA3</accession>
<dbReference type="Proteomes" id="UP000564496">
    <property type="component" value="Unassembled WGS sequence"/>
</dbReference>
<feature type="transmembrane region" description="Helical" evidence="1">
    <location>
        <begin position="137"/>
        <end position="158"/>
    </location>
</feature>
<reference evidence="2 3" key="1">
    <citation type="submission" date="2020-07" db="EMBL/GenBank/DDBJ databases">
        <title>Sequencing the genomes of 1000 actinobacteria strains.</title>
        <authorList>
            <person name="Klenk H.-P."/>
        </authorList>
    </citation>
    <scope>NUCLEOTIDE SEQUENCE [LARGE SCALE GENOMIC DNA]</scope>
    <source>
        <strain evidence="2 3">DSM 26487</strain>
    </source>
</reference>
<evidence type="ECO:0000313" key="2">
    <source>
        <dbReference type="EMBL" id="NYI77851.1"/>
    </source>
</evidence>
<feature type="transmembrane region" description="Helical" evidence="1">
    <location>
        <begin position="111"/>
        <end position="130"/>
    </location>
</feature>
<keyword evidence="1" id="KW-1133">Transmembrane helix</keyword>
<organism evidence="2 3">
    <name type="scientific">Nocardioides panzhihuensis</name>
    <dbReference type="NCBI Taxonomy" id="860243"/>
    <lineage>
        <taxon>Bacteria</taxon>
        <taxon>Bacillati</taxon>
        <taxon>Actinomycetota</taxon>
        <taxon>Actinomycetes</taxon>
        <taxon>Propionibacteriales</taxon>
        <taxon>Nocardioidaceae</taxon>
        <taxon>Nocardioides</taxon>
    </lineage>
</organism>
<proteinExistence type="predicted"/>
<protein>
    <recommendedName>
        <fullName evidence="4">Pr6Pr family membrane protein</fullName>
    </recommendedName>
</protein>
<evidence type="ECO:0000313" key="3">
    <source>
        <dbReference type="Proteomes" id="UP000564496"/>
    </source>
</evidence>
<dbReference type="AlphaFoldDB" id="A0A7Z0DMA3"/>
<gene>
    <name evidence="2" type="ORF">BJ988_002499</name>
</gene>
<dbReference type="RefSeq" id="WP_343051586.1">
    <property type="nucleotide sequence ID" value="NZ_JACBZR010000001.1"/>
</dbReference>
<evidence type="ECO:0008006" key="4">
    <source>
        <dbReference type="Google" id="ProtNLM"/>
    </source>
</evidence>
<dbReference type="InterPro" id="IPR049713">
    <property type="entry name" value="Pr6Pr-like"/>
</dbReference>
<keyword evidence="1" id="KW-0472">Membrane</keyword>
<feature type="transmembrane region" description="Helical" evidence="1">
    <location>
        <begin position="45"/>
        <end position="69"/>
    </location>
</feature>
<comment type="caution">
    <text evidence="2">The sequence shown here is derived from an EMBL/GenBank/DDBJ whole genome shotgun (WGS) entry which is preliminary data.</text>
</comment>
<feature type="transmembrane region" description="Helical" evidence="1">
    <location>
        <begin position="187"/>
        <end position="209"/>
    </location>
</feature>
<keyword evidence="3" id="KW-1185">Reference proteome</keyword>
<keyword evidence="1" id="KW-0812">Transmembrane</keyword>
<name>A0A7Z0DMA3_9ACTN</name>
<dbReference type="EMBL" id="JACBZR010000001">
    <property type="protein sequence ID" value="NYI77851.1"/>
    <property type="molecule type" value="Genomic_DNA"/>
</dbReference>
<dbReference type="NCBIfam" id="NF038065">
    <property type="entry name" value="Pr6Pr"/>
    <property type="match status" value="1"/>
</dbReference>
<sequence>MTRTWSILRLVMAALILAAVAAELRGALSITPAEGSSTATVVVNFFSYFTIESNLAAVAALVAGGIWALARGREEPRWIAVLAAAATTFMAITGLVYNLLLRGLVPSAVPWANEVLHLIGPLFLLVDLFIAPPRRRLPWPTIGTIIAFPILWAAYTLIRGEYVVSPLTGDPWWYPYPFLNHHLQGGYGVVIAYVVGIAAAFTLVAWGVVAVGRRRRPAEIAGAVS</sequence>
<evidence type="ECO:0000256" key="1">
    <source>
        <dbReference type="SAM" id="Phobius"/>
    </source>
</evidence>